<dbReference type="OrthoDB" id="9906867at2759"/>
<sequence length="80" mass="9034">LSIFPILGSAGSQSMPKFRCVNLSTKQLRIQNLVGYEKQTQANAIMFITTKGIKICVSSNQKWVQHAIKKIEEKRAAKRK</sequence>
<keyword evidence="2" id="KW-0202">Cytokine</keyword>
<name>A0A7K7T7Z7_9TYRA</name>
<dbReference type="InterPro" id="IPR001811">
    <property type="entry name" value="Chemokine_IL8-like_dom"/>
</dbReference>
<dbReference type="GO" id="GO:0005615">
    <property type="term" value="C:extracellular space"/>
    <property type="evidence" value="ECO:0007669"/>
    <property type="project" value="UniProtKB-KW"/>
</dbReference>
<keyword evidence="5" id="KW-1185">Reference proteome</keyword>
<evidence type="ECO:0000259" key="3">
    <source>
        <dbReference type="SMART" id="SM00199"/>
    </source>
</evidence>
<evidence type="ECO:0000256" key="1">
    <source>
        <dbReference type="ARBA" id="ARBA00006894"/>
    </source>
</evidence>
<dbReference type="GO" id="GO:0006955">
    <property type="term" value="P:immune response"/>
    <property type="evidence" value="ECO:0007669"/>
    <property type="project" value="InterPro"/>
</dbReference>
<dbReference type="InterPro" id="IPR008105">
    <property type="entry name" value="Chemokine_XCL1/XCL2"/>
</dbReference>
<accession>A0A7K7T7Z7</accession>
<comment type="similarity">
    <text evidence="1">Belongs to the intercrine gamma family.</text>
</comment>
<dbReference type="Proteomes" id="UP000589485">
    <property type="component" value="Unassembled WGS sequence"/>
</dbReference>
<dbReference type="SUPFAM" id="SSF54117">
    <property type="entry name" value="Interleukin 8-like chemokines"/>
    <property type="match status" value="1"/>
</dbReference>
<feature type="domain" description="Chemokine interleukin-8-like" evidence="3">
    <location>
        <begin position="17"/>
        <end position="71"/>
    </location>
</feature>
<feature type="non-terminal residue" evidence="4">
    <location>
        <position position="1"/>
    </location>
</feature>
<dbReference type="EMBL" id="VZSY01000883">
    <property type="protein sequence ID" value="NXA13003.1"/>
    <property type="molecule type" value="Genomic_DNA"/>
</dbReference>
<evidence type="ECO:0000313" key="4">
    <source>
        <dbReference type="EMBL" id="NXA13003.1"/>
    </source>
</evidence>
<dbReference type="Gene3D" id="2.40.50.40">
    <property type="match status" value="1"/>
</dbReference>
<evidence type="ECO:0000256" key="2">
    <source>
        <dbReference type="ARBA" id="ARBA00022514"/>
    </source>
</evidence>
<organism evidence="4 5">
    <name type="scientific">Sapayoa aenigma</name>
    <name type="common">broad-billed sapayoa</name>
    <dbReference type="NCBI Taxonomy" id="239371"/>
    <lineage>
        <taxon>Eukaryota</taxon>
        <taxon>Metazoa</taxon>
        <taxon>Chordata</taxon>
        <taxon>Craniata</taxon>
        <taxon>Vertebrata</taxon>
        <taxon>Euteleostomi</taxon>
        <taxon>Archelosauria</taxon>
        <taxon>Archosauria</taxon>
        <taxon>Dinosauria</taxon>
        <taxon>Saurischia</taxon>
        <taxon>Theropoda</taxon>
        <taxon>Coelurosauria</taxon>
        <taxon>Aves</taxon>
        <taxon>Neognathae</taxon>
        <taxon>Neoaves</taxon>
        <taxon>Telluraves</taxon>
        <taxon>Australaves</taxon>
        <taxon>Passeriformes</taxon>
        <taxon>Tyrannidae</taxon>
        <taxon>Sapayoa</taxon>
    </lineage>
</organism>
<comment type="caution">
    <text evidence="4">The sequence shown here is derived from an EMBL/GenBank/DDBJ whole genome shotgun (WGS) entry which is preliminary data.</text>
</comment>
<dbReference type="Pfam" id="PF00048">
    <property type="entry name" value="IL8"/>
    <property type="match status" value="1"/>
</dbReference>
<dbReference type="PRINTS" id="PR01731">
    <property type="entry name" value="LYMPHOTACTIN"/>
</dbReference>
<dbReference type="AlphaFoldDB" id="A0A7K7T7Z7"/>
<dbReference type="GO" id="GO:0008009">
    <property type="term" value="F:chemokine activity"/>
    <property type="evidence" value="ECO:0007669"/>
    <property type="project" value="InterPro"/>
</dbReference>
<dbReference type="SMART" id="SM00199">
    <property type="entry name" value="SCY"/>
    <property type="match status" value="1"/>
</dbReference>
<protein>
    <submittedName>
        <fullName evidence="4">XCL1 protein</fullName>
    </submittedName>
</protein>
<evidence type="ECO:0000313" key="5">
    <source>
        <dbReference type="Proteomes" id="UP000589485"/>
    </source>
</evidence>
<proteinExistence type="inferred from homology"/>
<reference evidence="4 5" key="1">
    <citation type="submission" date="2019-09" db="EMBL/GenBank/DDBJ databases">
        <title>Bird 10,000 Genomes (B10K) Project - Family phase.</title>
        <authorList>
            <person name="Zhang G."/>
        </authorList>
    </citation>
    <scope>NUCLEOTIDE SEQUENCE [LARGE SCALE GENOMIC DNA]</scope>
    <source>
        <strain evidence="4">B10K-DU-030-41</strain>
        <tissue evidence="4">Muscle</tissue>
    </source>
</reference>
<gene>
    <name evidence="4" type="primary">Xcl1</name>
    <name evidence="4" type="ORF">SAPAEN_R08471</name>
</gene>
<feature type="non-terminal residue" evidence="4">
    <location>
        <position position="80"/>
    </location>
</feature>
<dbReference type="InterPro" id="IPR036048">
    <property type="entry name" value="Interleukin_8-like_sf"/>
</dbReference>